<feature type="non-terminal residue" evidence="2">
    <location>
        <position position="1"/>
    </location>
</feature>
<organism evidence="2 3">
    <name type="scientific">Funneliformis caledonium</name>
    <dbReference type="NCBI Taxonomy" id="1117310"/>
    <lineage>
        <taxon>Eukaryota</taxon>
        <taxon>Fungi</taxon>
        <taxon>Fungi incertae sedis</taxon>
        <taxon>Mucoromycota</taxon>
        <taxon>Glomeromycotina</taxon>
        <taxon>Glomeromycetes</taxon>
        <taxon>Glomerales</taxon>
        <taxon>Glomeraceae</taxon>
        <taxon>Funneliformis</taxon>
    </lineage>
</organism>
<accession>A0A9N9II34</accession>
<name>A0A9N9II34_9GLOM</name>
<feature type="region of interest" description="Disordered" evidence="1">
    <location>
        <begin position="1"/>
        <end position="47"/>
    </location>
</feature>
<protein>
    <submittedName>
        <fullName evidence="2">4343_t:CDS:1</fullName>
    </submittedName>
</protein>
<evidence type="ECO:0000313" key="2">
    <source>
        <dbReference type="EMBL" id="CAG8736498.1"/>
    </source>
</evidence>
<feature type="compositionally biased region" description="Basic and acidic residues" evidence="1">
    <location>
        <begin position="1"/>
        <end position="38"/>
    </location>
</feature>
<keyword evidence="3" id="KW-1185">Reference proteome</keyword>
<comment type="caution">
    <text evidence="2">The sequence shown here is derived from an EMBL/GenBank/DDBJ whole genome shotgun (WGS) entry which is preliminary data.</text>
</comment>
<evidence type="ECO:0000313" key="3">
    <source>
        <dbReference type="Proteomes" id="UP000789570"/>
    </source>
</evidence>
<sequence>NSQVMKKENRKEKNDNGVKSDVIKKRFKEDEKPERLLKAQDIIGSET</sequence>
<dbReference type="Proteomes" id="UP000789570">
    <property type="component" value="Unassembled WGS sequence"/>
</dbReference>
<gene>
    <name evidence="2" type="ORF">FCALED_LOCUS15337</name>
</gene>
<proteinExistence type="predicted"/>
<dbReference type="EMBL" id="CAJVPQ010013617">
    <property type="protein sequence ID" value="CAG8736498.1"/>
    <property type="molecule type" value="Genomic_DNA"/>
</dbReference>
<dbReference type="AlphaFoldDB" id="A0A9N9II34"/>
<evidence type="ECO:0000256" key="1">
    <source>
        <dbReference type="SAM" id="MobiDB-lite"/>
    </source>
</evidence>
<reference evidence="2" key="1">
    <citation type="submission" date="2021-06" db="EMBL/GenBank/DDBJ databases">
        <authorList>
            <person name="Kallberg Y."/>
            <person name="Tangrot J."/>
            <person name="Rosling A."/>
        </authorList>
    </citation>
    <scope>NUCLEOTIDE SEQUENCE</scope>
    <source>
        <strain evidence="2">UK204</strain>
    </source>
</reference>